<accession>A0A4V2FU78</accession>
<dbReference type="Proteomes" id="UP000293671">
    <property type="component" value="Unassembled WGS sequence"/>
</dbReference>
<dbReference type="EMBL" id="SHKP01000005">
    <property type="protein sequence ID" value="RZU00976.1"/>
    <property type="molecule type" value="Genomic_DNA"/>
</dbReference>
<gene>
    <name evidence="2" type="ORF">EV670_1689</name>
</gene>
<keyword evidence="1" id="KW-0732">Signal</keyword>
<evidence type="ECO:0000313" key="2">
    <source>
        <dbReference type="EMBL" id="RZU00976.1"/>
    </source>
</evidence>
<dbReference type="RefSeq" id="WP_130431396.1">
    <property type="nucleotide sequence ID" value="NZ_SHKP01000005.1"/>
</dbReference>
<organism evidence="2 3">
    <name type="scientific">Rivibacter subsaxonicus</name>
    <dbReference type="NCBI Taxonomy" id="457575"/>
    <lineage>
        <taxon>Bacteria</taxon>
        <taxon>Pseudomonadati</taxon>
        <taxon>Pseudomonadota</taxon>
        <taxon>Betaproteobacteria</taxon>
        <taxon>Burkholderiales</taxon>
        <taxon>Rivibacter</taxon>
    </lineage>
</organism>
<keyword evidence="3" id="KW-1185">Reference proteome</keyword>
<sequence>MKRFAITALAAVCLSGCASIFNGSTQPVSFKSEPAGASISVVNRAGVNVGSGSTPVTLELRRGAGYFKPEVYKVRFEKPGFAAQEITITGSMSGWYIGNIVFGGLIGMLAVDPVTGAMYKFEPEELSATLQPEPAKAAQAGASLTVVSTLDLTPEQLKRAQPLLAAAR</sequence>
<proteinExistence type="predicted"/>
<name>A0A4V2FU78_9BURK</name>
<comment type="caution">
    <text evidence="2">The sequence shown here is derived from an EMBL/GenBank/DDBJ whole genome shotgun (WGS) entry which is preliminary data.</text>
</comment>
<feature type="chain" id="PRO_5020367446" description="PEGA domain-containing protein" evidence="1">
    <location>
        <begin position="21"/>
        <end position="168"/>
    </location>
</feature>
<evidence type="ECO:0008006" key="4">
    <source>
        <dbReference type="Google" id="ProtNLM"/>
    </source>
</evidence>
<protein>
    <recommendedName>
        <fullName evidence="4">PEGA domain-containing protein</fullName>
    </recommendedName>
</protein>
<evidence type="ECO:0000256" key="1">
    <source>
        <dbReference type="SAM" id="SignalP"/>
    </source>
</evidence>
<reference evidence="2 3" key="1">
    <citation type="submission" date="2019-02" db="EMBL/GenBank/DDBJ databases">
        <title>Genomic Encyclopedia of Type Strains, Phase IV (KMG-IV): sequencing the most valuable type-strain genomes for metagenomic binning, comparative biology and taxonomic classification.</title>
        <authorList>
            <person name="Goeker M."/>
        </authorList>
    </citation>
    <scope>NUCLEOTIDE SEQUENCE [LARGE SCALE GENOMIC DNA]</scope>
    <source>
        <strain evidence="2 3">DSM 19570</strain>
    </source>
</reference>
<feature type="signal peptide" evidence="1">
    <location>
        <begin position="1"/>
        <end position="20"/>
    </location>
</feature>
<dbReference type="OrthoDB" id="8549440at2"/>
<dbReference type="AlphaFoldDB" id="A0A4V2FU78"/>
<evidence type="ECO:0000313" key="3">
    <source>
        <dbReference type="Proteomes" id="UP000293671"/>
    </source>
</evidence>